<keyword evidence="6" id="KW-0119">Carbohydrate metabolism</keyword>
<feature type="signal peptide" evidence="11">
    <location>
        <begin position="1"/>
        <end position="19"/>
    </location>
</feature>
<keyword evidence="13" id="KW-1185">Reference proteome</keyword>
<dbReference type="PANTHER" id="PTHR33753:SF2">
    <property type="entry name" value="GLYCOSIDE HYDROLASE FAMILY 7 PROTEIN"/>
    <property type="match status" value="1"/>
</dbReference>
<comment type="caution">
    <text evidence="12">The sequence shown here is derived from an EMBL/GenBank/DDBJ whole genome shotgun (WGS) entry which is preliminary data.</text>
</comment>
<dbReference type="Proteomes" id="UP001153365">
    <property type="component" value="Unassembled WGS sequence"/>
</dbReference>
<keyword evidence="5 9" id="KW-0136">Cellulose degradation</keyword>
<dbReference type="SUPFAM" id="SSF49899">
    <property type="entry name" value="Concanavalin A-like lectins/glucanases"/>
    <property type="match status" value="1"/>
</dbReference>
<dbReference type="AlphaFoldDB" id="A0AAV0AXR0"/>
<comment type="similarity">
    <text evidence="2 9">Belongs to the glycosyl hydrolase 7 (cellulase C) family.</text>
</comment>
<evidence type="ECO:0000256" key="7">
    <source>
        <dbReference type="ARBA" id="ARBA00023295"/>
    </source>
</evidence>
<evidence type="ECO:0000256" key="1">
    <source>
        <dbReference type="ARBA" id="ARBA00001641"/>
    </source>
</evidence>
<evidence type="ECO:0000313" key="12">
    <source>
        <dbReference type="EMBL" id="CAH7673462.1"/>
    </source>
</evidence>
<evidence type="ECO:0000256" key="10">
    <source>
        <dbReference type="SAM" id="MobiDB-lite"/>
    </source>
</evidence>
<gene>
    <name evidence="12" type="ORF">PPACK8108_LOCUS8325</name>
</gene>
<evidence type="ECO:0000256" key="5">
    <source>
        <dbReference type="ARBA" id="ARBA00023001"/>
    </source>
</evidence>
<evidence type="ECO:0000313" key="13">
    <source>
        <dbReference type="Proteomes" id="UP001153365"/>
    </source>
</evidence>
<keyword evidence="8 9" id="KW-0624">Polysaccharide degradation</keyword>
<keyword evidence="4 9" id="KW-0378">Hydrolase</keyword>
<proteinExistence type="inferred from homology"/>
<accession>A0AAV0AXR0</accession>
<dbReference type="InterPro" id="IPR013320">
    <property type="entry name" value="ConA-like_dom_sf"/>
</dbReference>
<dbReference type="GO" id="GO:0016162">
    <property type="term" value="F:cellulose 1,4-beta-cellobiosidase activity"/>
    <property type="evidence" value="ECO:0007669"/>
    <property type="project" value="UniProtKB-EC"/>
</dbReference>
<comment type="catalytic activity">
    <reaction evidence="1">
        <text>Hydrolysis of (1-&gt;4)-beta-D-glucosidic linkages in cellulose and cellotetraose, releasing cellobiose from the non-reducing ends of the chains.</text>
        <dbReference type="EC" id="3.2.1.91"/>
    </reaction>
</comment>
<evidence type="ECO:0000256" key="4">
    <source>
        <dbReference type="ARBA" id="ARBA00022801"/>
    </source>
</evidence>
<evidence type="ECO:0000256" key="6">
    <source>
        <dbReference type="ARBA" id="ARBA00023277"/>
    </source>
</evidence>
<evidence type="ECO:0000256" key="3">
    <source>
        <dbReference type="ARBA" id="ARBA00022729"/>
    </source>
</evidence>
<dbReference type="PRINTS" id="PR00734">
    <property type="entry name" value="GLHYDRLASE7"/>
</dbReference>
<evidence type="ECO:0000256" key="2">
    <source>
        <dbReference type="ARBA" id="ARBA00006044"/>
    </source>
</evidence>
<evidence type="ECO:0000256" key="11">
    <source>
        <dbReference type="SAM" id="SignalP"/>
    </source>
</evidence>
<protein>
    <recommendedName>
        <fullName evidence="9">Glucanase</fullName>
        <ecNumber evidence="9">3.2.1.-</ecNumber>
    </recommendedName>
</protein>
<evidence type="ECO:0000256" key="9">
    <source>
        <dbReference type="RuleBase" id="RU361164"/>
    </source>
</evidence>
<dbReference type="EMBL" id="CALTRL010001708">
    <property type="protein sequence ID" value="CAH7673462.1"/>
    <property type="molecule type" value="Genomic_DNA"/>
</dbReference>
<dbReference type="InterPro" id="IPR001722">
    <property type="entry name" value="Glyco_hydro_7"/>
</dbReference>
<name>A0AAV0AXR0_PHAPC</name>
<feature type="compositionally biased region" description="Basic and acidic residues" evidence="10">
    <location>
        <begin position="427"/>
        <end position="438"/>
    </location>
</feature>
<feature type="region of interest" description="Disordered" evidence="10">
    <location>
        <begin position="414"/>
        <end position="439"/>
    </location>
</feature>
<dbReference type="Pfam" id="PF00840">
    <property type="entry name" value="Glyco_hydro_7"/>
    <property type="match status" value="1"/>
</dbReference>
<organism evidence="12 13">
    <name type="scientific">Phakopsora pachyrhizi</name>
    <name type="common">Asian soybean rust disease fungus</name>
    <dbReference type="NCBI Taxonomy" id="170000"/>
    <lineage>
        <taxon>Eukaryota</taxon>
        <taxon>Fungi</taxon>
        <taxon>Dikarya</taxon>
        <taxon>Basidiomycota</taxon>
        <taxon>Pucciniomycotina</taxon>
        <taxon>Pucciniomycetes</taxon>
        <taxon>Pucciniales</taxon>
        <taxon>Phakopsoraceae</taxon>
        <taxon>Phakopsora</taxon>
    </lineage>
</organism>
<reference evidence="12" key="1">
    <citation type="submission" date="2022-06" db="EMBL/GenBank/DDBJ databases">
        <authorList>
            <consortium name="SYNGENTA / RWTH Aachen University"/>
        </authorList>
    </citation>
    <scope>NUCLEOTIDE SEQUENCE</scope>
</reference>
<dbReference type="Gene3D" id="2.70.100.10">
    <property type="entry name" value="Glycoside hydrolase, family 7, domain"/>
    <property type="match status" value="1"/>
</dbReference>
<keyword evidence="7 9" id="KW-0326">Glycosidase</keyword>
<dbReference type="PANTHER" id="PTHR33753">
    <property type="entry name" value="1,4-BETA-D-GLUCAN CELLOBIOHYDROLASE B"/>
    <property type="match status" value="1"/>
</dbReference>
<feature type="chain" id="PRO_5043336785" description="Glucanase" evidence="11">
    <location>
        <begin position="20"/>
        <end position="456"/>
    </location>
</feature>
<dbReference type="GO" id="GO:0030245">
    <property type="term" value="P:cellulose catabolic process"/>
    <property type="evidence" value="ECO:0007669"/>
    <property type="project" value="UniProtKB-KW"/>
</dbReference>
<keyword evidence="3 11" id="KW-0732">Signal</keyword>
<dbReference type="InterPro" id="IPR037019">
    <property type="entry name" value="Glyco_hydro_7_sf"/>
</dbReference>
<sequence length="456" mass="49413">MKYFVLLAVAFHNFALNNAQGVGTTTPETQPKFVYHSCTGKDSCKPVDGTVTVDSNWRWAHDASGKNCYTGNTWDTTICPDGATCAKNCVLDGADYKSTYGVTSDKDGASLTLKFVTNGPYSKNYGSRLYALASDGNYQMFMLKNKRFSFTVDVSQLPCGLNGALYFSQMNADGDKSATNLAGAKYGTGYCDAQCPTDIKWIKGKANSEGWKPAENDPGKNTGNGNLGNCCPEVDIWEANSISQAFTPHPCKSAKPTVCEKEACGHFEGTRYKSICDKDGCDFASYRWGAKDFYGKGKKVDTSLPITVHTDFVTKDGTDNGKLVEIRRSYVQNGKTIANEPVKFQGLFKPADSITQEFCDATKKFTGDVNDFKAKGGMEGVDAAMTAGMVLVFSIWDDQEAQMAWLDGTYPPNKSGAGVERGTCKAGEGKPETVRQEHPNASVTFSDVRIGAITDK</sequence>
<evidence type="ECO:0000256" key="8">
    <source>
        <dbReference type="ARBA" id="ARBA00023326"/>
    </source>
</evidence>
<dbReference type="CDD" id="cd07999">
    <property type="entry name" value="GH7_CBH_EG"/>
    <property type="match status" value="1"/>
</dbReference>
<dbReference type="EC" id="3.2.1.-" evidence="9"/>